<evidence type="ECO:0000313" key="1">
    <source>
        <dbReference type="EMBL" id="GAB0198826.1"/>
    </source>
</evidence>
<dbReference type="AlphaFoldDB" id="A0ABC9XN10"/>
<gene>
    <name evidence="1" type="ORF">GRJ2_002348000</name>
</gene>
<dbReference type="Proteomes" id="UP001623348">
    <property type="component" value="Unassembled WGS sequence"/>
</dbReference>
<name>A0ABC9XN10_GRUJA</name>
<reference evidence="1 2" key="1">
    <citation type="submission" date="2024-06" db="EMBL/GenBank/DDBJ databases">
        <title>The draft genome of Grus japonensis, version 3.</title>
        <authorList>
            <person name="Nabeshima K."/>
            <person name="Suzuki S."/>
            <person name="Onuma M."/>
        </authorList>
    </citation>
    <scope>NUCLEOTIDE SEQUENCE [LARGE SCALE GENOMIC DNA]</scope>
    <source>
        <strain evidence="1 2">451A</strain>
    </source>
</reference>
<dbReference type="EMBL" id="BAAFJT010000021">
    <property type="protein sequence ID" value="GAB0198826.1"/>
    <property type="molecule type" value="Genomic_DNA"/>
</dbReference>
<sequence>MPGTTIINLPFVHERRRRITEKASLSEQTDRLIWYQFCQRRTFDNLGRRGKILLVTLSPPMEDADC</sequence>
<evidence type="ECO:0000313" key="2">
    <source>
        <dbReference type="Proteomes" id="UP001623348"/>
    </source>
</evidence>
<organism evidence="1 2">
    <name type="scientific">Grus japonensis</name>
    <name type="common">Japanese crane</name>
    <name type="synonym">Red-crowned crane</name>
    <dbReference type="NCBI Taxonomy" id="30415"/>
    <lineage>
        <taxon>Eukaryota</taxon>
        <taxon>Metazoa</taxon>
        <taxon>Chordata</taxon>
        <taxon>Craniata</taxon>
        <taxon>Vertebrata</taxon>
        <taxon>Euteleostomi</taxon>
        <taxon>Archelosauria</taxon>
        <taxon>Archosauria</taxon>
        <taxon>Dinosauria</taxon>
        <taxon>Saurischia</taxon>
        <taxon>Theropoda</taxon>
        <taxon>Coelurosauria</taxon>
        <taxon>Aves</taxon>
        <taxon>Neognathae</taxon>
        <taxon>Neoaves</taxon>
        <taxon>Gruiformes</taxon>
        <taxon>Gruidae</taxon>
        <taxon>Grus</taxon>
    </lineage>
</organism>
<evidence type="ECO:0008006" key="3">
    <source>
        <dbReference type="Google" id="ProtNLM"/>
    </source>
</evidence>
<protein>
    <recommendedName>
        <fullName evidence="3">Ycf15</fullName>
    </recommendedName>
</protein>
<keyword evidence="2" id="KW-1185">Reference proteome</keyword>
<comment type="caution">
    <text evidence="1">The sequence shown here is derived from an EMBL/GenBank/DDBJ whole genome shotgun (WGS) entry which is preliminary data.</text>
</comment>
<proteinExistence type="predicted"/>
<accession>A0ABC9XN10</accession>